<dbReference type="InterPro" id="IPR050596">
    <property type="entry name" value="AspAT/PAT-like"/>
</dbReference>
<dbReference type="PANTHER" id="PTHR46383:SF1">
    <property type="entry name" value="ASPARTATE AMINOTRANSFERASE"/>
    <property type="match status" value="1"/>
</dbReference>
<dbReference type="AlphaFoldDB" id="A0A1J5SGL6"/>
<dbReference type="EC" id="2.6.1.1" evidence="7"/>
<proteinExistence type="inferred from homology"/>
<evidence type="ECO:0000256" key="4">
    <source>
        <dbReference type="ARBA" id="ARBA00022679"/>
    </source>
</evidence>
<dbReference type="InterPro" id="IPR015421">
    <property type="entry name" value="PyrdxlP-dep_Trfase_major"/>
</dbReference>
<dbReference type="PANTHER" id="PTHR46383">
    <property type="entry name" value="ASPARTATE AMINOTRANSFERASE"/>
    <property type="match status" value="1"/>
</dbReference>
<dbReference type="GO" id="GO:0006520">
    <property type="term" value="P:amino acid metabolic process"/>
    <property type="evidence" value="ECO:0007669"/>
    <property type="project" value="InterPro"/>
</dbReference>
<dbReference type="CDD" id="cd00609">
    <property type="entry name" value="AAT_like"/>
    <property type="match status" value="1"/>
</dbReference>
<evidence type="ECO:0000259" key="6">
    <source>
        <dbReference type="Pfam" id="PF00155"/>
    </source>
</evidence>
<keyword evidence="4 7" id="KW-0808">Transferase</keyword>
<dbReference type="InterPro" id="IPR015424">
    <property type="entry name" value="PyrdxlP-dep_Trfase"/>
</dbReference>
<comment type="caution">
    <text evidence="7">The sequence shown here is derived from an EMBL/GenBank/DDBJ whole genome shotgun (WGS) entry which is preliminary data.</text>
</comment>
<dbReference type="SUPFAM" id="SSF53383">
    <property type="entry name" value="PLP-dependent transferases"/>
    <property type="match status" value="1"/>
</dbReference>
<reference evidence="7" key="1">
    <citation type="submission" date="2016-10" db="EMBL/GenBank/DDBJ databases">
        <title>Sequence of Gallionella enrichment culture.</title>
        <authorList>
            <person name="Poehlein A."/>
            <person name="Muehling M."/>
            <person name="Daniel R."/>
        </authorList>
    </citation>
    <scope>NUCLEOTIDE SEQUENCE</scope>
</reference>
<name>A0A1J5SGL6_9ZZZZ</name>
<dbReference type="GO" id="GO:0030170">
    <property type="term" value="F:pyridoxal phosphate binding"/>
    <property type="evidence" value="ECO:0007669"/>
    <property type="project" value="InterPro"/>
</dbReference>
<dbReference type="InterPro" id="IPR015422">
    <property type="entry name" value="PyrdxlP-dep_Trfase_small"/>
</dbReference>
<keyword evidence="3 7" id="KW-0032">Aminotransferase</keyword>
<evidence type="ECO:0000256" key="5">
    <source>
        <dbReference type="ARBA" id="ARBA00022898"/>
    </source>
</evidence>
<dbReference type="InterPro" id="IPR004839">
    <property type="entry name" value="Aminotransferase_I/II_large"/>
</dbReference>
<dbReference type="Pfam" id="PF00155">
    <property type="entry name" value="Aminotran_1_2"/>
    <property type="match status" value="1"/>
</dbReference>
<evidence type="ECO:0000256" key="1">
    <source>
        <dbReference type="ARBA" id="ARBA00001933"/>
    </source>
</evidence>
<comment type="cofactor">
    <cofactor evidence="1">
        <name>pyridoxal 5'-phosphate</name>
        <dbReference type="ChEBI" id="CHEBI:597326"/>
    </cofactor>
</comment>
<dbReference type="GO" id="GO:0004069">
    <property type="term" value="F:L-aspartate:2-oxoglutarate aminotransferase activity"/>
    <property type="evidence" value="ECO:0007669"/>
    <property type="project" value="UniProtKB-EC"/>
</dbReference>
<keyword evidence="5" id="KW-0663">Pyridoxal phosphate</keyword>
<evidence type="ECO:0000256" key="2">
    <source>
        <dbReference type="ARBA" id="ARBA00007441"/>
    </source>
</evidence>
<dbReference type="EMBL" id="MLJW01000036">
    <property type="protein sequence ID" value="OIR07559.1"/>
    <property type="molecule type" value="Genomic_DNA"/>
</dbReference>
<sequence>MEKLSWLAETLIGSEIVKLGNAITTRINNGEKIYNYTIGDFDPKIFSIPIELENLIIESYQQKNTNYPAGDGVLELRKSVSAFIKEREGLDYSTSEIQIASGGRPLIYTVFKTFVDKGDKVIYAAPSWNNNHYAHLTDAIHCLIECTPENNFMPTAAQIAPHIKGATLLCLCTPQNPTGTTLSKDELEKICDLILEENKNRGEAEKKLYLMFDQMYWMLTYGKTQHYNPVSLRPEMKQYTVFVDGITKAFASTGVRVGWAMGPENIISKIRALLSHLGAWAPMAEQKAVAKYLLQKDAIDKYFIGFTSAIEERLHKIYEGFISLKSKGFNVDAIAPQAAIYLTVKVDLVGKKTAEGNLLATQSDVTDYILSEAKLAIVPFSAFGANKNNPWYRVSVGTCKLEDVSELFEKLEAALQKLN</sequence>
<gene>
    <name evidence="7" type="ORF">GALL_102200</name>
</gene>
<evidence type="ECO:0000256" key="3">
    <source>
        <dbReference type="ARBA" id="ARBA00022576"/>
    </source>
</evidence>
<protein>
    <submittedName>
        <fullName evidence="7">Aspartate aminotransferase</fullName>
        <ecNumber evidence="7">2.6.1.1</ecNumber>
    </submittedName>
</protein>
<dbReference type="Gene3D" id="3.90.1150.10">
    <property type="entry name" value="Aspartate Aminotransferase, domain 1"/>
    <property type="match status" value="1"/>
</dbReference>
<comment type="similarity">
    <text evidence="2">Belongs to the class-I pyridoxal-phosphate-dependent aminotransferase family.</text>
</comment>
<dbReference type="Gene3D" id="3.40.640.10">
    <property type="entry name" value="Type I PLP-dependent aspartate aminotransferase-like (Major domain)"/>
    <property type="match status" value="1"/>
</dbReference>
<evidence type="ECO:0000313" key="7">
    <source>
        <dbReference type="EMBL" id="OIR07559.1"/>
    </source>
</evidence>
<organism evidence="7">
    <name type="scientific">mine drainage metagenome</name>
    <dbReference type="NCBI Taxonomy" id="410659"/>
    <lineage>
        <taxon>unclassified sequences</taxon>
        <taxon>metagenomes</taxon>
        <taxon>ecological metagenomes</taxon>
    </lineage>
</organism>
<accession>A0A1J5SGL6</accession>
<feature type="domain" description="Aminotransferase class I/classII large" evidence="6">
    <location>
        <begin position="59"/>
        <end position="411"/>
    </location>
</feature>